<gene>
    <name evidence="2" type="ORF">PCAR00345_LOCUS40217</name>
</gene>
<protein>
    <submittedName>
        <fullName evidence="2">Uncharacterized protein</fullName>
    </submittedName>
</protein>
<evidence type="ECO:0000313" key="2">
    <source>
        <dbReference type="EMBL" id="CAE0787509.1"/>
    </source>
</evidence>
<sequence>MLPTRPGQKLAPASGGVSRSANRSTVPPGEGKHRAPRESDEALAQENANLRRELVRLKEQFETALTRKCNAPDWSPDFENQYAPKWLAAQLQQSQRQVAVLSEALLARSELSIELEAILVQLRQPAADGSRSEAAAWAAAALRRLRQVQFIEGIAPSLGDDAPQLHVVKPRGTPPTAKQGQRTTASGRAKTGAPTARPTEPCSHGNANKIIMPKMLTK</sequence>
<accession>A0A7S4C5F9</accession>
<name>A0A7S4C5F9_CHRCT</name>
<organism evidence="2">
    <name type="scientific">Chrysotila carterae</name>
    <name type="common">Marine alga</name>
    <name type="synonym">Syracosphaera carterae</name>
    <dbReference type="NCBI Taxonomy" id="13221"/>
    <lineage>
        <taxon>Eukaryota</taxon>
        <taxon>Haptista</taxon>
        <taxon>Haptophyta</taxon>
        <taxon>Prymnesiophyceae</taxon>
        <taxon>Isochrysidales</taxon>
        <taxon>Isochrysidaceae</taxon>
        <taxon>Chrysotila</taxon>
    </lineage>
</organism>
<proteinExistence type="predicted"/>
<feature type="compositionally biased region" description="Basic and acidic residues" evidence="1">
    <location>
        <begin position="30"/>
        <end position="40"/>
    </location>
</feature>
<feature type="compositionally biased region" description="Polar residues" evidence="1">
    <location>
        <begin position="176"/>
        <end position="186"/>
    </location>
</feature>
<feature type="region of interest" description="Disordered" evidence="1">
    <location>
        <begin position="1"/>
        <end position="41"/>
    </location>
</feature>
<feature type="region of interest" description="Disordered" evidence="1">
    <location>
        <begin position="162"/>
        <end position="218"/>
    </location>
</feature>
<dbReference type="EMBL" id="HBIZ01065507">
    <property type="protein sequence ID" value="CAE0787509.1"/>
    <property type="molecule type" value="Transcribed_RNA"/>
</dbReference>
<dbReference type="AlphaFoldDB" id="A0A7S4C5F9"/>
<evidence type="ECO:0000256" key="1">
    <source>
        <dbReference type="SAM" id="MobiDB-lite"/>
    </source>
</evidence>
<reference evidence="2" key="1">
    <citation type="submission" date="2021-01" db="EMBL/GenBank/DDBJ databases">
        <authorList>
            <person name="Corre E."/>
            <person name="Pelletier E."/>
            <person name="Niang G."/>
            <person name="Scheremetjew M."/>
            <person name="Finn R."/>
            <person name="Kale V."/>
            <person name="Holt S."/>
            <person name="Cochrane G."/>
            <person name="Meng A."/>
            <person name="Brown T."/>
            <person name="Cohen L."/>
        </authorList>
    </citation>
    <scope>NUCLEOTIDE SEQUENCE</scope>
    <source>
        <strain evidence="2">CCMP645</strain>
    </source>
</reference>